<sequence length="67" mass="7448">MSLRGFHIFFVTVVTLFFAGVAVWGWTVGPSQDASFWNIVAIVSTITAVITPIYGVYFIKKSKALYN</sequence>
<feature type="transmembrane region" description="Helical" evidence="1">
    <location>
        <begin position="39"/>
        <end position="59"/>
    </location>
</feature>
<dbReference type="RefSeq" id="WP_105043445.1">
    <property type="nucleotide sequence ID" value="NZ_MQWA01000001.1"/>
</dbReference>
<name>A0A2S7U1R9_9BACT</name>
<proteinExistence type="predicted"/>
<keyword evidence="3" id="KW-1185">Reference proteome</keyword>
<reference evidence="2 3" key="1">
    <citation type="submission" date="2016-12" db="EMBL/GenBank/DDBJ databases">
        <title>Study of bacterial adaptation to deep sea.</title>
        <authorList>
            <person name="Song J."/>
            <person name="Yoshizawa S."/>
            <person name="Kogure K."/>
        </authorList>
    </citation>
    <scope>NUCLEOTIDE SEQUENCE [LARGE SCALE GENOMIC DNA]</scope>
    <source>
        <strain evidence="2 3">SAORIC-165</strain>
    </source>
</reference>
<dbReference type="OrthoDB" id="196821at2"/>
<evidence type="ECO:0000313" key="3">
    <source>
        <dbReference type="Proteomes" id="UP000239907"/>
    </source>
</evidence>
<evidence type="ECO:0000313" key="2">
    <source>
        <dbReference type="EMBL" id="PQJ28955.1"/>
    </source>
</evidence>
<dbReference type="EMBL" id="MQWA01000001">
    <property type="protein sequence ID" value="PQJ28955.1"/>
    <property type="molecule type" value="Genomic_DNA"/>
</dbReference>
<comment type="caution">
    <text evidence="2">The sequence shown here is derived from an EMBL/GenBank/DDBJ whole genome shotgun (WGS) entry which is preliminary data.</text>
</comment>
<evidence type="ECO:0000256" key="1">
    <source>
        <dbReference type="SAM" id="Phobius"/>
    </source>
</evidence>
<organism evidence="2 3">
    <name type="scientific">Rubritalea profundi</name>
    <dbReference type="NCBI Taxonomy" id="1658618"/>
    <lineage>
        <taxon>Bacteria</taxon>
        <taxon>Pseudomonadati</taxon>
        <taxon>Verrucomicrobiota</taxon>
        <taxon>Verrucomicrobiia</taxon>
        <taxon>Verrucomicrobiales</taxon>
        <taxon>Rubritaleaceae</taxon>
        <taxon>Rubritalea</taxon>
    </lineage>
</organism>
<protein>
    <submittedName>
        <fullName evidence="2">Uncharacterized protein</fullName>
    </submittedName>
</protein>
<accession>A0A2S7U1R9</accession>
<keyword evidence="1" id="KW-0812">Transmembrane</keyword>
<feature type="transmembrane region" description="Helical" evidence="1">
    <location>
        <begin position="7"/>
        <end position="27"/>
    </location>
</feature>
<gene>
    <name evidence="2" type="ORF">BSZ32_10945</name>
</gene>
<dbReference type="AlphaFoldDB" id="A0A2S7U1R9"/>
<keyword evidence="1" id="KW-0472">Membrane</keyword>
<dbReference type="Proteomes" id="UP000239907">
    <property type="component" value="Unassembled WGS sequence"/>
</dbReference>
<keyword evidence="1" id="KW-1133">Transmembrane helix</keyword>